<comment type="caution">
    <text evidence="1">The sequence shown here is derived from an EMBL/GenBank/DDBJ whole genome shotgun (WGS) entry which is preliminary data.</text>
</comment>
<dbReference type="EMBL" id="LZEY01000026">
    <property type="protein sequence ID" value="OBU06878.1"/>
    <property type="molecule type" value="Genomic_DNA"/>
</dbReference>
<dbReference type="OrthoDB" id="9151463at2"/>
<evidence type="ECO:0008006" key="3">
    <source>
        <dbReference type="Google" id="ProtNLM"/>
    </source>
</evidence>
<gene>
    <name evidence="1" type="ORF">AYY18_19800</name>
</gene>
<accession>A0A1B8HCR9</accession>
<name>A0A1B8HCR9_9GAMM</name>
<proteinExistence type="predicted"/>
<reference evidence="2" key="1">
    <citation type="submission" date="2016-06" db="EMBL/GenBank/DDBJ databases">
        <authorList>
            <person name="Butler K."/>
        </authorList>
    </citation>
    <scope>NUCLEOTIDE SEQUENCE [LARGE SCALE GENOMIC DNA]</scope>
    <source>
        <strain evidence="2">GCSL-Mp20</strain>
    </source>
</reference>
<evidence type="ECO:0000313" key="1">
    <source>
        <dbReference type="EMBL" id="OBU06878.1"/>
    </source>
</evidence>
<evidence type="ECO:0000313" key="2">
    <source>
        <dbReference type="Proteomes" id="UP000092377"/>
    </source>
</evidence>
<protein>
    <recommendedName>
        <fullName evidence="3">Phage replication protein</fullName>
    </recommendedName>
</protein>
<dbReference type="Proteomes" id="UP000092377">
    <property type="component" value="Unassembled WGS sequence"/>
</dbReference>
<sequence>MARARNIKPGFFTNDDLAECDPYARILFVGLWTIADREGRLDDKPRKIRAMVLPYDEVDCDKLLAQLHGKNFITRYSVDGNDFIQVNNWKKHQNPHVKEAASEIPEQVTQPTDNKEAPEKNSSCMVHESEEHTTIPADSLNLIPDSLNLIPDNTQAENPACPDEQKNNLASIHQMSSKYAFEGEVIRLNHKDFSEWNDLYSNIDLVHELKRLDIEFRADKPKSWFITASQKLNYQNKNSLPMRRRVGDRTVQPSRAREFIPEDF</sequence>
<organism evidence="1 2">
    <name type="scientific">Morganella psychrotolerans</name>
    <dbReference type="NCBI Taxonomy" id="368603"/>
    <lineage>
        <taxon>Bacteria</taxon>
        <taxon>Pseudomonadati</taxon>
        <taxon>Pseudomonadota</taxon>
        <taxon>Gammaproteobacteria</taxon>
        <taxon>Enterobacterales</taxon>
        <taxon>Morganellaceae</taxon>
        <taxon>Morganella</taxon>
    </lineage>
</organism>
<dbReference type="RefSeq" id="WP_067403283.1">
    <property type="nucleotide sequence ID" value="NZ_LZEY01000026.1"/>
</dbReference>
<keyword evidence="2" id="KW-1185">Reference proteome</keyword>
<dbReference type="AlphaFoldDB" id="A0A1B8HCR9"/>